<feature type="transmembrane region" description="Helical" evidence="10">
    <location>
        <begin position="144"/>
        <end position="165"/>
    </location>
</feature>
<evidence type="ECO:0000256" key="5">
    <source>
        <dbReference type="ARBA" id="ARBA00022927"/>
    </source>
</evidence>
<dbReference type="PANTHER" id="PTHR10906">
    <property type="entry name" value="SECY/SEC61-ALPHA FAMILY MEMBER"/>
    <property type="match status" value="1"/>
</dbReference>
<keyword evidence="5 10" id="KW-0653">Protein transport</keyword>
<protein>
    <recommendedName>
        <fullName evidence="9 10">Protein translocase subunit SecY</fullName>
    </recommendedName>
</protein>
<dbReference type="EMBL" id="KT007058">
    <property type="protein sequence ID" value="AKQ05068.1"/>
    <property type="molecule type" value="Genomic_DNA"/>
</dbReference>
<dbReference type="InterPro" id="IPR026593">
    <property type="entry name" value="SecY"/>
</dbReference>
<feature type="transmembrane region" description="Helical" evidence="10">
    <location>
        <begin position="115"/>
        <end position="138"/>
    </location>
</feature>
<dbReference type="InterPro" id="IPR002208">
    <property type="entry name" value="SecY/SEC61-alpha"/>
</dbReference>
<evidence type="ECO:0000256" key="10">
    <source>
        <dbReference type="HAMAP-Rule" id="MF_01465"/>
    </source>
</evidence>
<evidence type="ECO:0000256" key="7">
    <source>
        <dbReference type="ARBA" id="ARBA00023010"/>
    </source>
</evidence>
<dbReference type="PRINTS" id="PR00303">
    <property type="entry name" value="SECYTRNLCASE"/>
</dbReference>
<dbReference type="AlphaFoldDB" id="A0A0H4TAT8"/>
<dbReference type="PROSITE" id="PS00755">
    <property type="entry name" value="SECY_1"/>
    <property type="match status" value="1"/>
</dbReference>
<comment type="function">
    <text evidence="10">The central subunit of the protein translocation channel SecYEG. Consists of two halves formed by TMs 1-5 and 6-10. These two domains form a lateral gate at the front which open onto the bilayer between TMs 2 and 7, and are clamped together by SecE at the back. The channel is closed by both a pore ring composed of hydrophobic SecY resides and a short helix (helix 2A) on the extracellular side of the membrane which forms a plug. The plug probably moves laterally to allow the channel to open. The ring and the pore may move independently.</text>
</comment>
<organism evidence="12">
    <name type="scientific">uncultured Chloroflexi bacterium Rifle_16ft_4_minimus_27880</name>
    <dbReference type="NCBI Taxonomy" id="1665064"/>
    <lineage>
        <taxon>Bacteria</taxon>
        <taxon>Bacillati</taxon>
        <taxon>Chloroflexota</taxon>
        <taxon>environmental samples</taxon>
    </lineage>
</organism>
<dbReference type="Pfam" id="PF00344">
    <property type="entry name" value="SecY"/>
    <property type="match status" value="1"/>
</dbReference>
<feature type="transmembrane region" description="Helical" evidence="10">
    <location>
        <begin position="203"/>
        <end position="223"/>
    </location>
</feature>
<keyword evidence="10" id="KW-1003">Cell membrane</keyword>
<evidence type="ECO:0000256" key="4">
    <source>
        <dbReference type="ARBA" id="ARBA00022692"/>
    </source>
</evidence>
<keyword evidence="4 10" id="KW-0812">Transmembrane</keyword>
<evidence type="ECO:0000256" key="2">
    <source>
        <dbReference type="ARBA" id="ARBA00005751"/>
    </source>
</evidence>
<feature type="transmembrane region" description="Helical" evidence="10">
    <location>
        <begin position="251"/>
        <end position="272"/>
    </location>
</feature>
<keyword evidence="3 10" id="KW-0813">Transport</keyword>
<dbReference type="GO" id="GO:0005886">
    <property type="term" value="C:plasma membrane"/>
    <property type="evidence" value="ECO:0007669"/>
    <property type="project" value="UniProtKB-SubCell"/>
</dbReference>
<feature type="transmembrane region" description="Helical" evidence="10">
    <location>
        <begin position="357"/>
        <end position="383"/>
    </location>
</feature>
<dbReference type="NCBIfam" id="TIGR00967">
    <property type="entry name" value="3a0501s007"/>
    <property type="match status" value="1"/>
</dbReference>
<comment type="similarity">
    <text evidence="2 10 11">Belongs to the SecY/SEC61-alpha family.</text>
</comment>
<feature type="transmembrane region" description="Helical" evidence="10">
    <location>
        <begin position="303"/>
        <end position="325"/>
    </location>
</feature>
<keyword evidence="6 10" id="KW-1133">Transmembrane helix</keyword>
<accession>A0A0H4TAT8</accession>
<feature type="transmembrane region" description="Helical" evidence="10">
    <location>
        <begin position="56"/>
        <end position="79"/>
    </location>
</feature>
<dbReference type="SUPFAM" id="SSF103491">
    <property type="entry name" value="Preprotein translocase SecY subunit"/>
    <property type="match status" value="1"/>
</dbReference>
<evidence type="ECO:0000256" key="3">
    <source>
        <dbReference type="ARBA" id="ARBA00022448"/>
    </source>
</evidence>
<evidence type="ECO:0000256" key="8">
    <source>
        <dbReference type="ARBA" id="ARBA00023136"/>
    </source>
</evidence>
<dbReference type="InterPro" id="IPR030659">
    <property type="entry name" value="SecY_CS"/>
</dbReference>
<evidence type="ECO:0000256" key="1">
    <source>
        <dbReference type="ARBA" id="ARBA00004141"/>
    </source>
</evidence>
<dbReference type="GO" id="GO:0043952">
    <property type="term" value="P:protein transport by the Sec complex"/>
    <property type="evidence" value="ECO:0007669"/>
    <property type="project" value="UniProtKB-UniRule"/>
</dbReference>
<comment type="caution">
    <text evidence="10">Lacks conserved residue(s) required for the propagation of feature annotation.</text>
</comment>
<dbReference type="GO" id="GO:0006605">
    <property type="term" value="P:protein targeting"/>
    <property type="evidence" value="ECO:0007669"/>
    <property type="project" value="UniProtKB-UniRule"/>
</dbReference>
<dbReference type="PIRSF" id="PIRSF004557">
    <property type="entry name" value="SecY"/>
    <property type="match status" value="1"/>
</dbReference>
<proteinExistence type="inferred from homology"/>
<sequence length="424" mass="45961">MLESLLNAFRAPDVRRRIFFVLFILVIFRALAHVPVPGVDITALRQFLGENPLLNLLDLFSGGGLSSFSVVGMGVNPYINASIIMQLMTGVVPSLQALSREGEYGRTRINQITRYLTVPLSIGQAYAFLALLFSRGVISSFDLFSLETFTQIITLAAGTVLLMWLGELITERGIGNGISFIIFAGIVGRIPGAVGNFLAAPNVIAGVLLVAIGVVTVAVIIYIQEGQRRIPIQYASRVRGRRMYQGGQTFLPLRVNHAGVIPIIFAVSILLFPTQIAQYFTTSAVGVVRDVANGVVSFFANQVVYAALYFLLTMGFTYFYTAFTFKPDETADQLRKNGGFIPGIRPGAPTRDYLQSVVYHITLAGAIFLATVAVMPVALGIFFPALGGLSIGGTAVLIVVGVVVETMKQLEAQLLMRSYEGFIR</sequence>
<dbReference type="FunFam" id="1.10.3370.10:FF:000001">
    <property type="entry name" value="Preprotein translocase subunit SecY"/>
    <property type="match status" value="1"/>
</dbReference>
<feature type="transmembrane region" description="Helical" evidence="10">
    <location>
        <begin position="389"/>
        <end position="407"/>
    </location>
</feature>
<dbReference type="GO" id="GO:0065002">
    <property type="term" value="P:intracellular protein transmembrane transport"/>
    <property type="evidence" value="ECO:0007669"/>
    <property type="project" value="UniProtKB-UniRule"/>
</dbReference>
<feature type="transmembrane region" description="Helical" evidence="10">
    <location>
        <begin position="177"/>
        <end position="197"/>
    </location>
</feature>
<name>A0A0H4TAT8_9CHLR</name>
<evidence type="ECO:0000256" key="9">
    <source>
        <dbReference type="ARBA" id="ARBA00039733"/>
    </source>
</evidence>
<keyword evidence="7 10" id="KW-0811">Translocation</keyword>
<comment type="subunit">
    <text evidence="10">Component of the Sec protein translocase complex. Heterotrimer consisting of SecY, SecE and SecG subunits. The heterotrimers can form oligomers, although 1 heterotrimer is thought to be able to translocate proteins. Interacts with the ribosome. Interacts with SecDF, and other proteins may be involved. Interacts with SecA.</text>
</comment>
<evidence type="ECO:0000256" key="11">
    <source>
        <dbReference type="RuleBase" id="RU004349"/>
    </source>
</evidence>
<dbReference type="InterPro" id="IPR023201">
    <property type="entry name" value="SecY_dom_sf"/>
</dbReference>
<gene>
    <name evidence="10" type="primary">secY</name>
</gene>
<evidence type="ECO:0000313" key="12">
    <source>
        <dbReference type="EMBL" id="AKQ05068.1"/>
    </source>
</evidence>
<evidence type="ECO:0000256" key="6">
    <source>
        <dbReference type="ARBA" id="ARBA00022989"/>
    </source>
</evidence>
<reference evidence="12" key="1">
    <citation type="journal article" date="2015" name="ISME J.">
        <title>Aquifer environment selects for microbial species cohorts in sediment and groundwater.</title>
        <authorList>
            <person name="Hug L.A."/>
            <person name="Thomas B.C."/>
            <person name="Brown C.T."/>
            <person name="Frischkorn K.R."/>
            <person name="Williams K.H."/>
            <person name="Tringe S.G."/>
            <person name="Banfield J.F."/>
        </authorList>
    </citation>
    <scope>NUCLEOTIDE SEQUENCE</scope>
</reference>
<dbReference type="Gene3D" id="1.10.3370.10">
    <property type="entry name" value="SecY subunit domain"/>
    <property type="match status" value="1"/>
</dbReference>
<keyword evidence="8 10" id="KW-0472">Membrane</keyword>
<comment type="subcellular location">
    <subcellularLocation>
        <location evidence="10">Cell membrane</location>
        <topology evidence="10">Multi-pass membrane protein</topology>
    </subcellularLocation>
    <subcellularLocation>
        <location evidence="1">Membrane</location>
        <topology evidence="1">Multi-pass membrane protein</topology>
    </subcellularLocation>
</comment>
<dbReference type="HAMAP" id="MF_01465">
    <property type="entry name" value="SecY"/>
    <property type="match status" value="1"/>
</dbReference>